<dbReference type="AlphaFoldDB" id="A0A8J3I2N3"/>
<dbReference type="InterPro" id="IPR009467">
    <property type="entry name" value="Glycolipid-bd_prot_put"/>
</dbReference>
<dbReference type="Proteomes" id="UP000612362">
    <property type="component" value="Unassembled WGS sequence"/>
</dbReference>
<accession>A0A8J3I2N3</accession>
<dbReference type="SUPFAM" id="SSF159275">
    <property type="entry name" value="PA1994-like"/>
    <property type="match status" value="1"/>
</dbReference>
<evidence type="ECO:0000313" key="1">
    <source>
        <dbReference type="EMBL" id="GHO45690.1"/>
    </source>
</evidence>
<dbReference type="EMBL" id="BNJF01000001">
    <property type="protein sequence ID" value="GHO45690.1"/>
    <property type="molecule type" value="Genomic_DNA"/>
</dbReference>
<gene>
    <name evidence="1" type="ORF">KSX_38530</name>
</gene>
<dbReference type="RefSeq" id="WP_220195002.1">
    <property type="nucleotide sequence ID" value="NZ_BNJF01000001.1"/>
</dbReference>
<keyword evidence="2" id="KW-1185">Reference proteome</keyword>
<proteinExistence type="predicted"/>
<protein>
    <submittedName>
        <fullName evidence="1">Uncharacterized protein</fullName>
    </submittedName>
</protein>
<sequence length="189" mass="21588">MKRSVLWSHLDKPGLEHLFLHAREDGVLADGQVITLEQGVPLRAHYVVHCNSDWQVVQLDLDMLERQEASIHLRADGRGNWFFSEGEPIPDLEGCIDVDLSISSFTNTLPIRRHKLAVNDSVEIVVAYVALPDMQITPVRQRYTCLSDMPGERVYRYESLDNEFSTEITVDDDGLVLNYPHLFEQVTVK</sequence>
<organism evidence="1 2">
    <name type="scientific">Ktedonospora formicarum</name>
    <dbReference type="NCBI Taxonomy" id="2778364"/>
    <lineage>
        <taxon>Bacteria</taxon>
        <taxon>Bacillati</taxon>
        <taxon>Chloroflexota</taxon>
        <taxon>Ktedonobacteria</taxon>
        <taxon>Ktedonobacterales</taxon>
        <taxon>Ktedonobacteraceae</taxon>
        <taxon>Ktedonospora</taxon>
    </lineage>
</organism>
<dbReference type="Pfam" id="PF06475">
    <property type="entry name" value="Glycolipid_bind"/>
    <property type="match status" value="1"/>
</dbReference>
<evidence type="ECO:0000313" key="2">
    <source>
        <dbReference type="Proteomes" id="UP000612362"/>
    </source>
</evidence>
<reference evidence="1" key="1">
    <citation type="submission" date="2020-10" db="EMBL/GenBank/DDBJ databases">
        <title>Taxonomic study of unclassified bacteria belonging to the class Ktedonobacteria.</title>
        <authorList>
            <person name="Yabe S."/>
            <person name="Wang C.M."/>
            <person name="Zheng Y."/>
            <person name="Sakai Y."/>
            <person name="Cavaletti L."/>
            <person name="Monciardini P."/>
            <person name="Donadio S."/>
        </authorList>
    </citation>
    <scope>NUCLEOTIDE SEQUENCE</scope>
    <source>
        <strain evidence="1">SOSP1-1</strain>
    </source>
</reference>
<comment type="caution">
    <text evidence="1">The sequence shown here is derived from an EMBL/GenBank/DDBJ whole genome shotgun (WGS) entry which is preliminary data.</text>
</comment>
<name>A0A8J3I2N3_9CHLR</name>